<dbReference type="RefSeq" id="WP_322607414.1">
    <property type="nucleotide sequence ID" value="NZ_JARVCO010000002.1"/>
</dbReference>
<dbReference type="EMBL" id="JARVCO010000002">
    <property type="protein sequence ID" value="MDZ8117614.1"/>
    <property type="molecule type" value="Genomic_DNA"/>
</dbReference>
<comment type="similarity">
    <text evidence="1">Belongs to the bacterial solute-binding protein 1 family.</text>
</comment>
<feature type="transmembrane region" description="Helical" evidence="5">
    <location>
        <begin position="7"/>
        <end position="29"/>
    </location>
</feature>
<sequence length="469" mass="54312">MAERRKYLKIITASFSLILLFAFLMGWFLKTPDGRKYPDREPVYFWHMWTSGWKKVVEGICDDFNRSQDEYEVIPLSIPANVADSKFLLATAGGDPPDCMAQWNQVIPQFAESRLILPLDEFMSPREYQFFLDHAFPIAQKIAYFEGRHYCMPLALDVRACYYRLDHLREEGLLPDSAPAQISNRAEYQEMLKYMPRSMEQLVTWGWQLHRFDEKGRLARLGFIPQWFRMIAPLFGGGFYNWENGELTLNTPENLRALEYITEKNKVIGFDRLLRFRSSLTGKHGADWPFAVGKRSITIDGQWRVSQLEKYAPDLPYMTAPLPPPREGGKEEAGWVHGNFMIVPVGSKNPQGAWAFIKFWTGFDDPEHAAVHYTKAGWLPPLPQIAQSGVFTRYVENHPQFETFINLLDSPNMEPTPPVPFQLLLYDMIKRADESATRGNMTPRQALENLEEGVNNELRRRKKAVQDEK</sequence>
<dbReference type="Pfam" id="PF13416">
    <property type="entry name" value="SBP_bac_8"/>
    <property type="match status" value="1"/>
</dbReference>
<dbReference type="SUPFAM" id="SSF53850">
    <property type="entry name" value="Periplasmic binding protein-like II"/>
    <property type="match status" value="1"/>
</dbReference>
<gene>
    <name evidence="6" type="ORF">P9H32_03165</name>
</gene>
<evidence type="ECO:0000313" key="7">
    <source>
        <dbReference type="Proteomes" id="UP001290861"/>
    </source>
</evidence>
<keyword evidence="2" id="KW-0813">Transport</keyword>
<evidence type="ECO:0000256" key="3">
    <source>
        <dbReference type="ARBA" id="ARBA00022729"/>
    </source>
</evidence>
<evidence type="ECO:0000313" key="6">
    <source>
        <dbReference type="EMBL" id="MDZ8117614.1"/>
    </source>
</evidence>
<keyword evidence="7" id="KW-1185">Reference proteome</keyword>
<dbReference type="Proteomes" id="UP001290861">
    <property type="component" value="Unassembled WGS sequence"/>
</dbReference>
<keyword evidence="5" id="KW-0812">Transmembrane</keyword>
<organism evidence="6 7">
    <name type="scientific">Pontiella agarivorans</name>
    <dbReference type="NCBI Taxonomy" id="3038953"/>
    <lineage>
        <taxon>Bacteria</taxon>
        <taxon>Pseudomonadati</taxon>
        <taxon>Kiritimatiellota</taxon>
        <taxon>Kiritimatiellia</taxon>
        <taxon>Kiritimatiellales</taxon>
        <taxon>Pontiellaceae</taxon>
        <taxon>Pontiella</taxon>
    </lineage>
</organism>
<dbReference type="Gene3D" id="3.40.190.10">
    <property type="entry name" value="Periplasmic binding protein-like II"/>
    <property type="match status" value="2"/>
</dbReference>
<reference evidence="6 7" key="1">
    <citation type="journal article" date="2024" name="Appl. Environ. Microbiol.">
        <title>Pontiella agarivorans sp. nov., a novel marine anaerobic bacterium capable of degrading macroalgal polysaccharides and fixing nitrogen.</title>
        <authorList>
            <person name="Liu N."/>
            <person name="Kivenson V."/>
            <person name="Peng X."/>
            <person name="Cui Z."/>
            <person name="Lankiewicz T.S."/>
            <person name="Gosselin K.M."/>
            <person name="English C.J."/>
            <person name="Blair E.M."/>
            <person name="O'Malley M.A."/>
            <person name="Valentine D.L."/>
        </authorList>
    </citation>
    <scope>NUCLEOTIDE SEQUENCE [LARGE SCALE GENOMIC DNA]</scope>
    <source>
        <strain evidence="6 7">NLcol2</strain>
    </source>
</reference>
<accession>A0ABU5MTR3</accession>
<protein>
    <submittedName>
        <fullName evidence="6">Extracellular solute-binding protein</fullName>
    </submittedName>
</protein>
<name>A0ABU5MTR3_9BACT</name>
<proteinExistence type="inferred from homology"/>
<evidence type="ECO:0000256" key="2">
    <source>
        <dbReference type="ARBA" id="ARBA00022448"/>
    </source>
</evidence>
<dbReference type="PANTHER" id="PTHR30061:SF50">
    <property type="entry name" value="MALTOSE_MALTODEXTRIN-BINDING PERIPLASMIC PROTEIN"/>
    <property type="match status" value="1"/>
</dbReference>
<dbReference type="InterPro" id="IPR006059">
    <property type="entry name" value="SBP"/>
</dbReference>
<comment type="caution">
    <text evidence="6">The sequence shown here is derived from an EMBL/GenBank/DDBJ whole genome shotgun (WGS) entry which is preliminary data.</text>
</comment>
<keyword evidence="5" id="KW-0472">Membrane</keyword>
<keyword evidence="5" id="KW-1133">Transmembrane helix</keyword>
<evidence type="ECO:0000256" key="4">
    <source>
        <dbReference type="SAM" id="MobiDB-lite"/>
    </source>
</evidence>
<dbReference type="PANTHER" id="PTHR30061">
    <property type="entry name" value="MALTOSE-BINDING PERIPLASMIC PROTEIN"/>
    <property type="match status" value="1"/>
</dbReference>
<feature type="region of interest" description="Disordered" evidence="4">
    <location>
        <begin position="436"/>
        <end position="469"/>
    </location>
</feature>
<evidence type="ECO:0000256" key="1">
    <source>
        <dbReference type="ARBA" id="ARBA00008520"/>
    </source>
</evidence>
<keyword evidence="3" id="KW-0732">Signal</keyword>
<evidence type="ECO:0000256" key="5">
    <source>
        <dbReference type="SAM" id="Phobius"/>
    </source>
</evidence>